<organism evidence="2">
    <name type="scientific">uncultured Pleomorphomonas sp</name>
    <dbReference type="NCBI Taxonomy" id="442121"/>
    <lineage>
        <taxon>Bacteria</taxon>
        <taxon>Pseudomonadati</taxon>
        <taxon>Pseudomonadota</taxon>
        <taxon>Alphaproteobacteria</taxon>
        <taxon>Hyphomicrobiales</taxon>
        <taxon>Pleomorphomonadaceae</taxon>
        <taxon>Pleomorphomonas</taxon>
        <taxon>environmental samples</taxon>
    </lineage>
</organism>
<evidence type="ECO:0000256" key="1">
    <source>
        <dbReference type="SAM" id="MobiDB-lite"/>
    </source>
</evidence>
<gene>
    <name evidence="2" type="ORF">KL86PLE_90430</name>
</gene>
<name>A0A212LPQ6_9HYPH</name>
<feature type="compositionally biased region" description="Basic and acidic residues" evidence="1">
    <location>
        <begin position="11"/>
        <end position="22"/>
    </location>
</feature>
<dbReference type="EMBL" id="FMJD01000013">
    <property type="protein sequence ID" value="SCM79486.1"/>
    <property type="molecule type" value="Genomic_DNA"/>
</dbReference>
<sequence length="91" mass="9697">MPKPLGTRSFDGGDLHGADDAWGRQADIPIGGADLDIAGPGAVLGRGDHGDPEELPFLADAAIADDEGWPMLPDRTIPTARERRRLVQKSR</sequence>
<feature type="region of interest" description="Disordered" evidence="1">
    <location>
        <begin position="1"/>
        <end position="27"/>
    </location>
</feature>
<reference evidence="2" key="1">
    <citation type="submission" date="2016-08" db="EMBL/GenBank/DDBJ databases">
        <authorList>
            <person name="Seilhamer J.J."/>
        </authorList>
    </citation>
    <scope>NUCLEOTIDE SEQUENCE</scope>
    <source>
        <strain evidence="2">86</strain>
    </source>
</reference>
<protein>
    <submittedName>
        <fullName evidence="2">Uncharacterized protein</fullName>
    </submittedName>
</protein>
<evidence type="ECO:0000313" key="2">
    <source>
        <dbReference type="EMBL" id="SCM79486.1"/>
    </source>
</evidence>
<dbReference type="AlphaFoldDB" id="A0A212LPQ6"/>
<accession>A0A212LPQ6</accession>
<proteinExistence type="predicted"/>